<comment type="similarity">
    <text evidence="2">Belongs to the pseudouridine synthase TruB family. Type 1 subfamily.</text>
</comment>
<reference evidence="7 8" key="1">
    <citation type="journal article" date="2016" name="Nat. Commun.">
        <title>Thousands of microbial genomes shed light on interconnected biogeochemical processes in an aquifer system.</title>
        <authorList>
            <person name="Anantharaman K."/>
            <person name="Brown C.T."/>
            <person name="Hug L.A."/>
            <person name="Sharon I."/>
            <person name="Castelle C.J."/>
            <person name="Probst A.J."/>
            <person name="Thomas B.C."/>
            <person name="Singh A."/>
            <person name="Wilkins M.J."/>
            <person name="Karaoz U."/>
            <person name="Brodie E.L."/>
            <person name="Williams K.H."/>
            <person name="Hubbard S.S."/>
            <person name="Banfield J.F."/>
        </authorList>
    </citation>
    <scope>NUCLEOTIDE SEQUENCE [LARGE SCALE GENOMIC DNA]</scope>
</reference>
<evidence type="ECO:0000313" key="8">
    <source>
        <dbReference type="Proteomes" id="UP000177838"/>
    </source>
</evidence>
<sequence length="238" mass="26304">MAVFKIWKPVGLTPLEAVKRLQQIRPDLGGVKLTYAGRLDPLALGVMIILSAGDIKDKEQFLVLPKTYEVEILLGAATDSGDVLGLSTKVVKPEIVSLERVAMATRSLVGKRRQTAPRYSAPGLDGKVFTRSVEIKSVAVGERQMILAEALLKLIEEKIFLVMGDFRQAEILAGWQRELKRWSSCNFPVIPLTIECSSGTYVRLLARELGRQLELPALALHIKRIKVGEITESDCVKV</sequence>
<keyword evidence="5" id="KW-0413">Isomerase</keyword>
<dbReference type="GO" id="GO:0006400">
    <property type="term" value="P:tRNA modification"/>
    <property type="evidence" value="ECO:0007669"/>
    <property type="project" value="TreeGrafter"/>
</dbReference>
<dbReference type="InterPro" id="IPR002501">
    <property type="entry name" value="PsdUridine_synth_N"/>
</dbReference>
<feature type="domain" description="Pseudouridine synthase II N-terminal" evidence="6">
    <location>
        <begin position="31"/>
        <end position="129"/>
    </location>
</feature>
<dbReference type="EMBL" id="MHTK01000005">
    <property type="protein sequence ID" value="OHA59804.1"/>
    <property type="molecule type" value="Genomic_DNA"/>
</dbReference>
<dbReference type="InterPro" id="IPR020103">
    <property type="entry name" value="PsdUridine_synth_cat_dom_sf"/>
</dbReference>
<evidence type="ECO:0000256" key="1">
    <source>
        <dbReference type="ARBA" id="ARBA00000385"/>
    </source>
</evidence>
<dbReference type="GO" id="GO:1990481">
    <property type="term" value="P:mRNA pseudouridine synthesis"/>
    <property type="evidence" value="ECO:0007669"/>
    <property type="project" value="TreeGrafter"/>
</dbReference>
<dbReference type="Proteomes" id="UP000177838">
    <property type="component" value="Unassembled WGS sequence"/>
</dbReference>
<protein>
    <recommendedName>
        <fullName evidence="3">tRNA pseudouridine(55) synthase</fullName>
        <ecNumber evidence="3">5.4.99.25</ecNumber>
    </recommendedName>
</protein>
<evidence type="ECO:0000256" key="5">
    <source>
        <dbReference type="ARBA" id="ARBA00023235"/>
    </source>
</evidence>
<evidence type="ECO:0000256" key="2">
    <source>
        <dbReference type="ARBA" id="ARBA00005642"/>
    </source>
</evidence>
<dbReference type="GO" id="GO:0160148">
    <property type="term" value="F:tRNA pseudouridine(55) synthase activity"/>
    <property type="evidence" value="ECO:0007669"/>
    <property type="project" value="UniProtKB-EC"/>
</dbReference>
<comment type="caution">
    <text evidence="7">The sequence shown here is derived from an EMBL/GenBank/DDBJ whole genome shotgun (WGS) entry which is preliminary data.</text>
</comment>
<name>A0A1G2QGP2_9BACT</name>
<dbReference type="PANTHER" id="PTHR13767:SF2">
    <property type="entry name" value="PSEUDOURIDYLATE SYNTHASE TRUB1"/>
    <property type="match status" value="1"/>
</dbReference>
<dbReference type="Pfam" id="PF01509">
    <property type="entry name" value="TruB_N"/>
    <property type="match status" value="1"/>
</dbReference>
<dbReference type="PANTHER" id="PTHR13767">
    <property type="entry name" value="TRNA-PSEUDOURIDINE SYNTHASE"/>
    <property type="match status" value="1"/>
</dbReference>
<organism evidence="7 8">
    <name type="scientific">Candidatus Vogelbacteria bacterium RIFOXYD1_FULL_46_19</name>
    <dbReference type="NCBI Taxonomy" id="1802439"/>
    <lineage>
        <taxon>Bacteria</taxon>
        <taxon>Candidatus Vogeliibacteriota</taxon>
    </lineage>
</organism>
<dbReference type="AlphaFoldDB" id="A0A1G2QGP2"/>
<keyword evidence="4" id="KW-0819">tRNA processing</keyword>
<dbReference type="EC" id="5.4.99.25" evidence="3"/>
<evidence type="ECO:0000313" key="7">
    <source>
        <dbReference type="EMBL" id="OHA59804.1"/>
    </source>
</evidence>
<dbReference type="STRING" id="1802439.A2589_03110"/>
<comment type="catalytic activity">
    <reaction evidence="1">
        <text>uridine(55) in tRNA = pseudouridine(55) in tRNA</text>
        <dbReference type="Rhea" id="RHEA:42532"/>
        <dbReference type="Rhea" id="RHEA-COMP:10101"/>
        <dbReference type="Rhea" id="RHEA-COMP:10102"/>
        <dbReference type="ChEBI" id="CHEBI:65314"/>
        <dbReference type="ChEBI" id="CHEBI:65315"/>
        <dbReference type="EC" id="5.4.99.25"/>
    </reaction>
</comment>
<accession>A0A1G2QGP2</accession>
<gene>
    <name evidence="7" type="ORF">A2589_03110</name>
</gene>
<evidence type="ECO:0000256" key="3">
    <source>
        <dbReference type="ARBA" id="ARBA00012787"/>
    </source>
</evidence>
<dbReference type="InterPro" id="IPR014780">
    <property type="entry name" value="tRNA_psdUridine_synth_TruB"/>
</dbReference>
<proteinExistence type="inferred from homology"/>
<dbReference type="SUPFAM" id="SSF55120">
    <property type="entry name" value="Pseudouridine synthase"/>
    <property type="match status" value="1"/>
</dbReference>
<dbReference type="GO" id="GO:0003723">
    <property type="term" value="F:RNA binding"/>
    <property type="evidence" value="ECO:0007669"/>
    <property type="project" value="InterPro"/>
</dbReference>
<evidence type="ECO:0000256" key="4">
    <source>
        <dbReference type="ARBA" id="ARBA00022694"/>
    </source>
</evidence>
<evidence type="ECO:0000259" key="6">
    <source>
        <dbReference type="Pfam" id="PF01509"/>
    </source>
</evidence>
<dbReference type="Gene3D" id="3.30.2350.10">
    <property type="entry name" value="Pseudouridine synthase"/>
    <property type="match status" value="1"/>
</dbReference>